<organism evidence="8 10">
    <name type="scientific">Acutalibacter muris</name>
    <dbReference type="NCBI Taxonomy" id="1796620"/>
    <lineage>
        <taxon>Bacteria</taxon>
        <taxon>Bacillati</taxon>
        <taxon>Bacillota</taxon>
        <taxon>Clostridia</taxon>
        <taxon>Eubacteriales</taxon>
        <taxon>Acutalibacteraceae</taxon>
        <taxon>Acutalibacter</taxon>
    </lineage>
</organism>
<dbReference type="AlphaFoldDB" id="A0A1Z2XWC2"/>
<dbReference type="PIRSF" id="PIRSF038958">
    <property type="entry name" value="PG_synth_SpoVB"/>
    <property type="match status" value="1"/>
</dbReference>
<dbReference type="InterPro" id="IPR002797">
    <property type="entry name" value="Polysacc_synth"/>
</dbReference>
<feature type="transmembrane region" description="Helical" evidence="6">
    <location>
        <begin position="145"/>
        <end position="164"/>
    </location>
</feature>
<evidence type="ECO:0000256" key="3">
    <source>
        <dbReference type="ARBA" id="ARBA00022692"/>
    </source>
</evidence>
<feature type="transmembrane region" description="Helical" evidence="6">
    <location>
        <begin position="305"/>
        <end position="332"/>
    </location>
</feature>
<evidence type="ECO:0000313" key="9">
    <source>
        <dbReference type="Proteomes" id="UP000196710"/>
    </source>
</evidence>
<dbReference type="CDD" id="cd13124">
    <property type="entry name" value="MATE_SpoVB_like"/>
    <property type="match status" value="1"/>
</dbReference>
<keyword evidence="2" id="KW-1003">Cell membrane</keyword>
<dbReference type="Pfam" id="PF01943">
    <property type="entry name" value="Polysacc_synt"/>
    <property type="match status" value="1"/>
</dbReference>
<dbReference type="Proteomes" id="UP000596035">
    <property type="component" value="Chromosome"/>
</dbReference>
<proteinExistence type="predicted"/>
<reference evidence="8 10" key="3">
    <citation type="submission" date="2020-11" db="EMBL/GenBank/DDBJ databases">
        <title>Closed and high quality bacterial genomes of the OMM12 community.</title>
        <authorList>
            <person name="Marbouty M."/>
            <person name="Lamy-Besnier Q."/>
            <person name="Debarbieux L."/>
            <person name="Koszul R."/>
        </authorList>
    </citation>
    <scope>NUCLEOTIDE SEQUENCE [LARGE SCALE GENOMIC DNA]</scope>
    <source>
        <strain evidence="8 10">KB18</strain>
    </source>
</reference>
<feature type="transmembrane region" description="Helical" evidence="6">
    <location>
        <begin position="74"/>
        <end position="93"/>
    </location>
</feature>
<feature type="transmembrane region" description="Helical" evidence="6">
    <location>
        <begin position="353"/>
        <end position="373"/>
    </location>
</feature>
<evidence type="ECO:0000256" key="4">
    <source>
        <dbReference type="ARBA" id="ARBA00022989"/>
    </source>
</evidence>
<feature type="transmembrane region" description="Helical" evidence="6">
    <location>
        <begin position="514"/>
        <end position="534"/>
    </location>
</feature>
<name>A0A1Z2XWC2_9FIRM</name>
<dbReference type="EMBL" id="CP065321">
    <property type="protein sequence ID" value="QQR31959.1"/>
    <property type="molecule type" value="Genomic_DNA"/>
</dbReference>
<feature type="transmembrane region" description="Helical" evidence="6">
    <location>
        <begin position="105"/>
        <end position="124"/>
    </location>
</feature>
<dbReference type="InterPro" id="IPR050833">
    <property type="entry name" value="Poly_Biosynth_Transport"/>
</dbReference>
<evidence type="ECO:0000313" key="8">
    <source>
        <dbReference type="EMBL" id="QQR31959.1"/>
    </source>
</evidence>
<evidence type="ECO:0000256" key="6">
    <source>
        <dbReference type="SAM" id="Phobius"/>
    </source>
</evidence>
<feature type="transmembrane region" description="Helical" evidence="6">
    <location>
        <begin position="425"/>
        <end position="446"/>
    </location>
</feature>
<dbReference type="KEGG" id="amur:ADH66_11430"/>
<evidence type="ECO:0000313" key="10">
    <source>
        <dbReference type="Proteomes" id="UP000596035"/>
    </source>
</evidence>
<feature type="transmembrane region" description="Helical" evidence="6">
    <location>
        <begin position="452"/>
        <end position="471"/>
    </location>
</feature>
<keyword evidence="9" id="KW-1185">Reference proteome</keyword>
<evidence type="ECO:0000313" key="7">
    <source>
        <dbReference type="EMBL" id="ASB42744.1"/>
    </source>
</evidence>
<evidence type="ECO:0000256" key="1">
    <source>
        <dbReference type="ARBA" id="ARBA00004651"/>
    </source>
</evidence>
<dbReference type="PANTHER" id="PTHR30250">
    <property type="entry name" value="PST FAMILY PREDICTED COLANIC ACID TRANSPORTER"/>
    <property type="match status" value="1"/>
</dbReference>
<dbReference type="Proteomes" id="UP000196710">
    <property type="component" value="Chromosome"/>
</dbReference>
<dbReference type="PANTHER" id="PTHR30250:SF21">
    <property type="entry name" value="LIPID II FLIPPASE MURJ"/>
    <property type="match status" value="1"/>
</dbReference>
<protein>
    <submittedName>
        <fullName evidence="8">Polysaccharide biosynthesis protein</fullName>
    </submittedName>
</protein>
<feature type="transmembrane region" description="Helical" evidence="6">
    <location>
        <begin position="33"/>
        <end position="53"/>
    </location>
</feature>
<comment type="subcellular location">
    <subcellularLocation>
        <location evidence="1">Cell membrane</location>
        <topology evidence="1">Multi-pass membrane protein</topology>
    </subcellularLocation>
</comment>
<dbReference type="EMBL" id="CP021422">
    <property type="protein sequence ID" value="ASB42744.1"/>
    <property type="molecule type" value="Genomic_DNA"/>
</dbReference>
<feature type="transmembrane region" description="Helical" evidence="6">
    <location>
        <begin position="483"/>
        <end position="502"/>
    </location>
</feature>
<keyword evidence="5 6" id="KW-0472">Membrane</keyword>
<reference evidence="9" key="2">
    <citation type="submission" date="2017-05" db="EMBL/GenBank/DDBJ databases">
        <title>Improved OligoMM genomes.</title>
        <authorList>
            <person name="Garzetti D."/>
        </authorList>
    </citation>
    <scope>NUCLEOTIDE SEQUENCE [LARGE SCALE GENOMIC DNA]</scope>
    <source>
        <strain evidence="9">KB18</strain>
    </source>
</reference>
<gene>
    <name evidence="7" type="ORF">ADH66_11430</name>
    <name evidence="8" type="ORF">I5Q82_01750</name>
</gene>
<evidence type="ECO:0000256" key="2">
    <source>
        <dbReference type="ARBA" id="ARBA00022475"/>
    </source>
</evidence>
<feature type="transmembrane region" description="Helical" evidence="6">
    <location>
        <begin position="379"/>
        <end position="404"/>
    </location>
</feature>
<reference evidence="7" key="1">
    <citation type="journal article" date="2017" name="Genome Announc.">
        <title>High-Quality Whole-Genome Sequences of the Oligo-Mouse-Microbiota Bacterial Community.</title>
        <authorList>
            <person name="Garzetti D."/>
            <person name="Brugiroux S."/>
            <person name="Bunk B."/>
            <person name="Pukall R."/>
            <person name="McCoy K.D."/>
            <person name="Macpherson A.J."/>
            <person name="Stecher B."/>
        </authorList>
    </citation>
    <scope>NUCLEOTIDE SEQUENCE</scope>
    <source>
        <strain evidence="7">KB18</strain>
    </source>
</reference>
<feature type="transmembrane region" description="Helical" evidence="6">
    <location>
        <begin position="242"/>
        <end position="263"/>
    </location>
</feature>
<dbReference type="GO" id="GO:0005886">
    <property type="term" value="C:plasma membrane"/>
    <property type="evidence" value="ECO:0007669"/>
    <property type="project" value="UniProtKB-SubCell"/>
</dbReference>
<sequence>MAVVKVIGAVFKIPLQHFIGEYGMGLFNVAYNFYGPIFSLATAGFPVAVSRLVSENASLGRWNHVRQVKSVAGPLFLGFGILGAVGMTLFAPVYCERIIGTEHAIFPMLALVPAILFACWGAAYRGYYEGLRNMGPTAVSEVIEAAIKLCLGLGLAYFVMRRGMAEYQESGTVFGLLAGGEDQAGLLTLALAAAGAVLGVTAGSFGAALYLSIRWRLKGDGVGLRARRQAPPAGRWRDTAKALLKITGPVAAGSIAMNAAGLIDATFLQSRIAHIIETAPGRLLAAYEGMIPAMYLEHHETVPTFLYGCYTLAMTLYLLVPALTQAIGMSALPAVTEAWARRDRPQLKERMESVLSVTALVCAPAGLGLTALAEPIASLLYGGGSAPIVAGVLLTLGPASLFAAMNTPVSSMLQAAGRADLPVKLLAVAMALKIGVNWYLCAIPEINLRGAGMGTLACYLFLAAAQLYCLRKVTGVKLSFKRLFLKPLICGALCGCGAWGAYRGMAALGLGNGAAVGAAIVCGGIIYIFGLLLTRGIPKKDLIMLPKGQKIAKTLEKRGWM</sequence>
<accession>A0A1Z2XWC2</accession>
<keyword evidence="3 6" id="KW-0812">Transmembrane</keyword>
<feature type="transmembrane region" description="Helical" evidence="6">
    <location>
        <begin position="184"/>
        <end position="211"/>
    </location>
</feature>
<evidence type="ECO:0000256" key="5">
    <source>
        <dbReference type="ARBA" id="ARBA00023136"/>
    </source>
</evidence>
<keyword evidence="4 6" id="KW-1133">Transmembrane helix</keyword>
<dbReference type="InterPro" id="IPR024923">
    <property type="entry name" value="PG_synth_SpoVB"/>
</dbReference>